<feature type="domain" description="Flavoprotein" evidence="1">
    <location>
        <begin position="6"/>
        <end position="142"/>
    </location>
</feature>
<protein>
    <recommendedName>
        <fullName evidence="1">Flavoprotein domain-containing protein</fullName>
    </recommendedName>
</protein>
<dbReference type="SUPFAM" id="SSF52507">
    <property type="entry name" value="Homo-oligomeric flavin-containing Cys decarboxylases, HFCD"/>
    <property type="match status" value="1"/>
</dbReference>
<dbReference type="GO" id="GO:0003824">
    <property type="term" value="F:catalytic activity"/>
    <property type="evidence" value="ECO:0007669"/>
    <property type="project" value="InterPro"/>
</dbReference>
<proteinExistence type="predicted"/>
<evidence type="ECO:0000259" key="1">
    <source>
        <dbReference type="Pfam" id="PF02441"/>
    </source>
</evidence>
<accession>A0A644T9S7</accession>
<organism evidence="2">
    <name type="scientific">bioreactor metagenome</name>
    <dbReference type="NCBI Taxonomy" id="1076179"/>
    <lineage>
        <taxon>unclassified sequences</taxon>
        <taxon>metagenomes</taxon>
        <taxon>ecological metagenomes</taxon>
    </lineage>
</organism>
<dbReference type="InterPro" id="IPR003382">
    <property type="entry name" value="Flavoprotein"/>
</dbReference>
<dbReference type="Gene3D" id="3.40.50.1950">
    <property type="entry name" value="Flavin prenyltransferase-like"/>
    <property type="match status" value="1"/>
</dbReference>
<sequence>MIMKTKKIAWAVTGAGEKIEKTYETMVDIQEKYGDKVEIRVFVSNAGKQVLKFYRLFKKIKENFEHVSFEVNSNSPFLAGDVQLHKYEFLLVAPCTSNTVAKLASRIGDTMITNAVIMGQKSQVPVYIMPVDFKEGVTITKIPNGNDLVLELTKEDIDCVRKISKMKNTFVFEDTDEIYNIFEKNFD</sequence>
<name>A0A644T9S7_9ZZZZ</name>
<dbReference type="Pfam" id="PF02441">
    <property type="entry name" value="Flavoprotein"/>
    <property type="match status" value="1"/>
</dbReference>
<dbReference type="InterPro" id="IPR036551">
    <property type="entry name" value="Flavin_trans-like"/>
</dbReference>
<gene>
    <name evidence="2" type="ORF">SDC9_08522</name>
</gene>
<comment type="caution">
    <text evidence="2">The sequence shown here is derived from an EMBL/GenBank/DDBJ whole genome shotgun (WGS) entry which is preliminary data.</text>
</comment>
<evidence type="ECO:0000313" key="2">
    <source>
        <dbReference type="EMBL" id="MPL62902.1"/>
    </source>
</evidence>
<reference evidence="2" key="1">
    <citation type="submission" date="2019-08" db="EMBL/GenBank/DDBJ databases">
        <authorList>
            <person name="Kucharzyk K."/>
            <person name="Murdoch R.W."/>
            <person name="Higgins S."/>
            <person name="Loffler F."/>
        </authorList>
    </citation>
    <scope>NUCLEOTIDE SEQUENCE</scope>
</reference>
<dbReference type="AlphaFoldDB" id="A0A644T9S7"/>
<dbReference type="EMBL" id="VSSQ01000019">
    <property type="protein sequence ID" value="MPL62902.1"/>
    <property type="molecule type" value="Genomic_DNA"/>
</dbReference>
<dbReference type="NCBIfam" id="TIGR02699">
    <property type="entry name" value="archaeo_AfpA"/>
    <property type="match status" value="1"/>
</dbReference>
<dbReference type="InterPro" id="IPR014072">
    <property type="entry name" value="Archaeoflavo_AfpA"/>
</dbReference>